<dbReference type="PANTHER" id="PTHR35889:SF3">
    <property type="entry name" value="F-BOX DOMAIN-CONTAINING PROTEIN"/>
    <property type="match status" value="1"/>
</dbReference>
<dbReference type="GO" id="GO:0009055">
    <property type="term" value="F:electron transfer activity"/>
    <property type="evidence" value="ECO:0007669"/>
    <property type="project" value="InterPro"/>
</dbReference>
<dbReference type="InterPro" id="IPR036909">
    <property type="entry name" value="Cyt_c-like_dom_sf"/>
</dbReference>
<keyword evidence="2" id="KW-0479">Metal-binding</keyword>
<protein>
    <recommendedName>
        <fullName evidence="4">Cytochrome c domain-containing protein</fullName>
    </recommendedName>
</protein>
<name>A0A382D3H1_9ZZZZ</name>
<gene>
    <name evidence="5" type="ORF">METZ01_LOCUS185513</name>
</gene>
<dbReference type="InterPro" id="IPR011444">
    <property type="entry name" value="DUF1549"/>
</dbReference>
<dbReference type="GO" id="GO:0046872">
    <property type="term" value="F:metal ion binding"/>
    <property type="evidence" value="ECO:0007669"/>
    <property type="project" value="UniProtKB-KW"/>
</dbReference>
<dbReference type="Pfam" id="PF07583">
    <property type="entry name" value="PSCyt2"/>
    <property type="match status" value="1"/>
</dbReference>
<dbReference type="Pfam" id="PF07635">
    <property type="entry name" value="PSCyt1"/>
    <property type="match status" value="1"/>
</dbReference>
<evidence type="ECO:0000256" key="3">
    <source>
        <dbReference type="ARBA" id="ARBA00023004"/>
    </source>
</evidence>
<dbReference type="InterPro" id="IPR009056">
    <property type="entry name" value="Cyt_c-like_dom"/>
</dbReference>
<sequence length="295" mass="33647">MIRVEQNKRESVGHLKRKPFSLILSLLFVAAILSLPLNSLATTDATKEHPVNFNQTISPILSKHCLECHGPDANQRKAGLRLDLYDTAISPRKSKPAAILPGNSTESLLVQRITSKNPDERMPPPGNGTKLSEVEIETLKTWIDEGASYQRHWAFEPVADQQLPRVRDNAWPSQSMDHFILAKLEQVELTPARRASRRTLIRRAYLDLIGLPPTPKEVREFLEDTSPQAWQRVVEKLLALPAYGERWGRHWLDVVRYADSNGSDENHAYPHAHHYRNYVIGALNRDLPYDEFLCE</sequence>
<dbReference type="SUPFAM" id="SSF46626">
    <property type="entry name" value="Cytochrome c"/>
    <property type="match status" value="1"/>
</dbReference>
<feature type="non-terminal residue" evidence="5">
    <location>
        <position position="295"/>
    </location>
</feature>
<accession>A0A382D3H1</accession>
<keyword evidence="1" id="KW-0349">Heme</keyword>
<proteinExistence type="predicted"/>
<feature type="domain" description="Cytochrome c" evidence="4">
    <location>
        <begin position="44"/>
        <end position="147"/>
    </location>
</feature>
<reference evidence="5" key="1">
    <citation type="submission" date="2018-05" db="EMBL/GenBank/DDBJ databases">
        <authorList>
            <person name="Lanie J.A."/>
            <person name="Ng W.-L."/>
            <person name="Kazmierczak K.M."/>
            <person name="Andrzejewski T.M."/>
            <person name="Davidsen T.M."/>
            <person name="Wayne K.J."/>
            <person name="Tettelin H."/>
            <person name="Glass J.I."/>
            <person name="Rusch D."/>
            <person name="Podicherti R."/>
            <person name="Tsui H.-C.T."/>
            <person name="Winkler M.E."/>
        </authorList>
    </citation>
    <scope>NUCLEOTIDE SEQUENCE</scope>
</reference>
<dbReference type="GO" id="GO:0020037">
    <property type="term" value="F:heme binding"/>
    <property type="evidence" value="ECO:0007669"/>
    <property type="project" value="InterPro"/>
</dbReference>
<evidence type="ECO:0000256" key="2">
    <source>
        <dbReference type="ARBA" id="ARBA00022723"/>
    </source>
</evidence>
<dbReference type="PANTHER" id="PTHR35889">
    <property type="entry name" value="CYCLOINULO-OLIGOSACCHARIDE FRUCTANOTRANSFERASE-RELATED"/>
    <property type="match status" value="1"/>
</dbReference>
<evidence type="ECO:0000256" key="1">
    <source>
        <dbReference type="ARBA" id="ARBA00022617"/>
    </source>
</evidence>
<dbReference type="InterPro" id="IPR011429">
    <property type="entry name" value="Cyt_c_Planctomycete-type"/>
</dbReference>
<evidence type="ECO:0000313" key="5">
    <source>
        <dbReference type="EMBL" id="SVB32659.1"/>
    </source>
</evidence>
<dbReference type="AlphaFoldDB" id="A0A382D3H1"/>
<evidence type="ECO:0000259" key="4">
    <source>
        <dbReference type="PROSITE" id="PS51007"/>
    </source>
</evidence>
<dbReference type="PROSITE" id="PS51007">
    <property type="entry name" value="CYTC"/>
    <property type="match status" value="1"/>
</dbReference>
<organism evidence="5">
    <name type="scientific">marine metagenome</name>
    <dbReference type="NCBI Taxonomy" id="408172"/>
    <lineage>
        <taxon>unclassified sequences</taxon>
        <taxon>metagenomes</taxon>
        <taxon>ecological metagenomes</taxon>
    </lineage>
</organism>
<dbReference type="Gene3D" id="1.10.760.10">
    <property type="entry name" value="Cytochrome c-like domain"/>
    <property type="match status" value="1"/>
</dbReference>
<keyword evidence="3" id="KW-0408">Iron</keyword>
<dbReference type="EMBL" id="UINC01037331">
    <property type="protein sequence ID" value="SVB32659.1"/>
    <property type="molecule type" value="Genomic_DNA"/>
</dbReference>